<evidence type="ECO:0000256" key="5">
    <source>
        <dbReference type="ARBA" id="ARBA00022989"/>
    </source>
</evidence>
<protein>
    <submittedName>
        <fullName evidence="11">Cis-Golgi t-SNARE syntaxin</fullName>
    </submittedName>
</protein>
<dbReference type="GO" id="GO:0006888">
    <property type="term" value="P:endoplasmic reticulum to Golgi vesicle-mediated transport"/>
    <property type="evidence" value="ECO:0007669"/>
    <property type="project" value="TreeGrafter"/>
</dbReference>
<dbReference type="InterPro" id="IPR021538">
    <property type="entry name" value="Syntaxin-5_N"/>
</dbReference>
<feature type="region of interest" description="Disordered" evidence="8">
    <location>
        <begin position="215"/>
        <end position="235"/>
    </location>
</feature>
<gene>
    <name evidence="11" type="primary">SED5</name>
    <name evidence="11" type="ORF">KQ657_002141</name>
</gene>
<feature type="region of interest" description="Disordered" evidence="8">
    <location>
        <begin position="159"/>
        <end position="180"/>
    </location>
</feature>
<evidence type="ECO:0000256" key="3">
    <source>
        <dbReference type="ARBA" id="ARBA00022448"/>
    </source>
</evidence>
<dbReference type="PANTHER" id="PTHR19957">
    <property type="entry name" value="SYNTAXIN"/>
    <property type="match status" value="1"/>
</dbReference>
<sequence>MSVNIQNRTFEFQQCVLTYDKIHKKQHQAISSPQNRNPPPKSKVNQQASIIAKDISHATDLLAKLAYLAKQKPLFDDKPVEINELTVIIKQEIFKIEQNMQNLRKYILGESSSANIDKQISKNSNNILNLLSSKMKNVSGEFKNVLEIRQQNELINKQRTENFLSSSTSASNRNGSKSPLYEVLNNENSLNMHNNSSLSSLGENPYLAAANSYNPALDRNRGGGSGGADPYGDGEYLSIPNQTQQMLLMEEQNQQYLQQRGRAVETIESTINEVGNLFQQLATMVSEQGETIQRIDQNVDDINMNISGAQRELLKYYTNISNSRWLFLKIFGVLIVFFLLWVMVS</sequence>
<feature type="region of interest" description="Disordered" evidence="8">
    <location>
        <begin position="26"/>
        <end position="46"/>
    </location>
</feature>
<keyword evidence="3" id="KW-0813">Transport</keyword>
<dbReference type="GO" id="GO:0005484">
    <property type="term" value="F:SNAP receptor activity"/>
    <property type="evidence" value="ECO:0007669"/>
    <property type="project" value="InterPro"/>
</dbReference>
<keyword evidence="7 9" id="KW-0472">Membrane</keyword>
<evidence type="ECO:0000259" key="10">
    <source>
        <dbReference type="PROSITE" id="PS50192"/>
    </source>
</evidence>
<dbReference type="GO" id="GO:0031201">
    <property type="term" value="C:SNARE complex"/>
    <property type="evidence" value="ECO:0007669"/>
    <property type="project" value="TreeGrafter"/>
</dbReference>
<evidence type="ECO:0000256" key="9">
    <source>
        <dbReference type="SAM" id="Phobius"/>
    </source>
</evidence>
<evidence type="ECO:0000313" key="11">
    <source>
        <dbReference type="EMBL" id="KAG7195758.1"/>
    </source>
</evidence>
<dbReference type="PANTHER" id="PTHR19957:SF3">
    <property type="entry name" value="SYNTAXIN-5"/>
    <property type="match status" value="1"/>
</dbReference>
<name>A0A9P7VE17_9ASCO</name>
<comment type="similarity">
    <text evidence="2">Belongs to the syntaxin family.</text>
</comment>
<feature type="transmembrane region" description="Helical" evidence="9">
    <location>
        <begin position="325"/>
        <end position="344"/>
    </location>
</feature>
<dbReference type="GO" id="GO:0000149">
    <property type="term" value="F:SNARE binding"/>
    <property type="evidence" value="ECO:0007669"/>
    <property type="project" value="TreeGrafter"/>
</dbReference>
<keyword evidence="12" id="KW-1185">Reference proteome</keyword>
<dbReference type="CDD" id="cd15844">
    <property type="entry name" value="SNARE_syntaxin5"/>
    <property type="match status" value="1"/>
</dbReference>
<proteinExistence type="inferred from homology"/>
<dbReference type="Pfam" id="PF05739">
    <property type="entry name" value="SNARE"/>
    <property type="match status" value="1"/>
</dbReference>
<dbReference type="PROSITE" id="PS00914">
    <property type="entry name" value="SYNTAXIN"/>
    <property type="match status" value="1"/>
</dbReference>
<evidence type="ECO:0000256" key="7">
    <source>
        <dbReference type="ARBA" id="ARBA00023136"/>
    </source>
</evidence>
<dbReference type="SUPFAM" id="SSF47661">
    <property type="entry name" value="t-snare proteins"/>
    <property type="match status" value="1"/>
</dbReference>
<dbReference type="Pfam" id="PF11416">
    <property type="entry name" value="Syntaxin-5_N"/>
    <property type="match status" value="1"/>
</dbReference>
<dbReference type="AlphaFoldDB" id="A0A9P7VE17"/>
<evidence type="ECO:0000256" key="1">
    <source>
        <dbReference type="ARBA" id="ARBA00004211"/>
    </source>
</evidence>
<feature type="domain" description="T-SNARE coiled-coil homology" evidence="10">
    <location>
        <begin position="254"/>
        <end position="316"/>
    </location>
</feature>
<dbReference type="Proteomes" id="UP000790833">
    <property type="component" value="Unassembled WGS sequence"/>
</dbReference>
<dbReference type="GO" id="GO:0000139">
    <property type="term" value="C:Golgi membrane"/>
    <property type="evidence" value="ECO:0007669"/>
    <property type="project" value="TreeGrafter"/>
</dbReference>
<dbReference type="SMART" id="SM00397">
    <property type="entry name" value="t_SNARE"/>
    <property type="match status" value="1"/>
</dbReference>
<dbReference type="GO" id="GO:0006886">
    <property type="term" value="P:intracellular protein transport"/>
    <property type="evidence" value="ECO:0007669"/>
    <property type="project" value="InterPro"/>
</dbReference>
<dbReference type="OrthoDB" id="421009at2759"/>
<dbReference type="InterPro" id="IPR010989">
    <property type="entry name" value="SNARE"/>
</dbReference>
<keyword evidence="4 9" id="KW-0812">Transmembrane</keyword>
<dbReference type="RefSeq" id="XP_043051303.1">
    <property type="nucleotide sequence ID" value="XM_043192915.1"/>
</dbReference>
<dbReference type="InterPro" id="IPR000727">
    <property type="entry name" value="T_SNARE_dom"/>
</dbReference>
<dbReference type="Gene3D" id="1.20.58.70">
    <property type="match status" value="1"/>
</dbReference>
<keyword evidence="6" id="KW-0175">Coiled coil</keyword>
<evidence type="ECO:0000256" key="4">
    <source>
        <dbReference type="ARBA" id="ARBA00022692"/>
    </source>
</evidence>
<dbReference type="PROSITE" id="PS50192">
    <property type="entry name" value="T_SNARE"/>
    <property type="match status" value="1"/>
</dbReference>
<evidence type="ECO:0000256" key="8">
    <source>
        <dbReference type="SAM" id="MobiDB-lite"/>
    </source>
</evidence>
<keyword evidence="5 9" id="KW-1133">Transmembrane helix</keyword>
<dbReference type="EMBL" id="JAHMUF010000002">
    <property type="protein sequence ID" value="KAG7195758.1"/>
    <property type="molecule type" value="Genomic_DNA"/>
</dbReference>
<dbReference type="GeneID" id="66115515"/>
<evidence type="ECO:0000256" key="6">
    <source>
        <dbReference type="ARBA" id="ARBA00023054"/>
    </source>
</evidence>
<evidence type="ECO:0000256" key="2">
    <source>
        <dbReference type="ARBA" id="ARBA00009063"/>
    </source>
</evidence>
<reference evidence="11" key="1">
    <citation type="submission" date="2021-03" db="EMBL/GenBank/DDBJ databases">
        <authorList>
            <person name="Palmer J.M."/>
        </authorList>
    </citation>
    <scope>NUCLEOTIDE SEQUENCE</scope>
    <source>
        <strain evidence="11">ARV_011</strain>
    </source>
</reference>
<comment type="subcellular location">
    <subcellularLocation>
        <location evidence="1">Membrane</location>
        <topology evidence="1">Single-pass type IV membrane protein</topology>
    </subcellularLocation>
</comment>
<evidence type="ECO:0000313" key="12">
    <source>
        <dbReference type="Proteomes" id="UP000790833"/>
    </source>
</evidence>
<comment type="caution">
    <text evidence="11">The sequence shown here is derived from an EMBL/GenBank/DDBJ whole genome shotgun (WGS) entry which is preliminary data.</text>
</comment>
<dbReference type="InterPro" id="IPR045242">
    <property type="entry name" value="Syntaxin"/>
</dbReference>
<accession>A0A9P7VE17</accession>
<organism evidence="11 12">
    <name type="scientific">Scheffersomyces spartinae</name>
    <dbReference type="NCBI Taxonomy" id="45513"/>
    <lineage>
        <taxon>Eukaryota</taxon>
        <taxon>Fungi</taxon>
        <taxon>Dikarya</taxon>
        <taxon>Ascomycota</taxon>
        <taxon>Saccharomycotina</taxon>
        <taxon>Pichiomycetes</taxon>
        <taxon>Debaryomycetaceae</taxon>
        <taxon>Scheffersomyces</taxon>
    </lineage>
</organism>
<dbReference type="GO" id="GO:0048278">
    <property type="term" value="P:vesicle docking"/>
    <property type="evidence" value="ECO:0007669"/>
    <property type="project" value="TreeGrafter"/>
</dbReference>
<dbReference type="InterPro" id="IPR006012">
    <property type="entry name" value="Syntaxin/epimorphin_CS"/>
</dbReference>
<dbReference type="GO" id="GO:0006906">
    <property type="term" value="P:vesicle fusion"/>
    <property type="evidence" value="ECO:0007669"/>
    <property type="project" value="TreeGrafter"/>
</dbReference>
<feature type="compositionally biased region" description="Low complexity" evidence="8">
    <location>
        <begin position="162"/>
        <end position="180"/>
    </location>
</feature>